<accession>A0A1B1G3M5</accession>
<evidence type="ECO:0000313" key="2">
    <source>
        <dbReference type="Proteomes" id="UP001152422"/>
    </source>
</evidence>
<dbReference type="STRING" id="246432.SE1039_01030"/>
<organism evidence="1 2">
    <name type="scientific">Staphylococcus equorum</name>
    <dbReference type="NCBI Taxonomy" id="246432"/>
    <lineage>
        <taxon>Bacteria</taxon>
        <taxon>Bacillati</taxon>
        <taxon>Bacillota</taxon>
        <taxon>Bacilli</taxon>
        <taxon>Bacillales</taxon>
        <taxon>Staphylococcaceae</taxon>
        <taxon>Staphylococcus</taxon>
    </lineage>
</organism>
<comment type="caution">
    <text evidence="1">The sequence shown here is derived from an EMBL/GenBank/DDBJ whole genome shotgun (WGS) entry which is preliminary data.</text>
</comment>
<dbReference type="Proteomes" id="UP001152422">
    <property type="component" value="Unassembled WGS sequence"/>
</dbReference>
<dbReference type="eggNOG" id="ENOG5030FU0">
    <property type="taxonomic scope" value="Bacteria"/>
</dbReference>
<keyword evidence="2" id="KW-1185">Reference proteome</keyword>
<dbReference type="RefSeq" id="WP_002511929.1">
    <property type="nucleotide sequence ID" value="NZ_CP013114.1"/>
</dbReference>
<name>A0A1B1G3M5_9STAP</name>
<protein>
    <submittedName>
        <fullName evidence="1">Uncharacterized protein</fullName>
    </submittedName>
</protein>
<evidence type="ECO:0000313" key="1">
    <source>
        <dbReference type="EMBL" id="MDG0845986.1"/>
    </source>
</evidence>
<reference evidence="1" key="1">
    <citation type="submission" date="2022-05" db="EMBL/GenBank/DDBJ databases">
        <title>Comparative genomics of Staphylococcus equorum isolates.</title>
        <authorList>
            <person name="Luelf R.H."/>
        </authorList>
    </citation>
    <scope>NUCLEOTIDE SEQUENCE</scope>
    <source>
        <strain evidence="1">TMW 2.2497</strain>
    </source>
</reference>
<sequence length="132" mass="15994">MATLLFLVTILFILVIYLLVKLKYTKDFKTSKGKRHRERRIEEFVQSAYKIDNLEAIHQGRAHLELIYKRKTVDVRKDQVIFVEDEEQEKVETQFEMTDDMVRDELFDLMLEDTYFYITENRYNSLMIKAKN</sequence>
<gene>
    <name evidence="1" type="ORF">M4L89_07075</name>
</gene>
<dbReference type="EMBL" id="JAMBQA010000003">
    <property type="protein sequence ID" value="MDG0845986.1"/>
    <property type="molecule type" value="Genomic_DNA"/>
</dbReference>
<dbReference type="AlphaFoldDB" id="A0A1B1G3M5"/>
<proteinExistence type="predicted"/>
<dbReference type="KEGG" id="seqo:SE1039_01030"/>
<dbReference type="OrthoDB" id="2413088at2"/>